<dbReference type="OrthoDB" id="1114316at2759"/>
<feature type="compositionally biased region" description="Basic and acidic residues" evidence="1">
    <location>
        <begin position="300"/>
        <end position="319"/>
    </location>
</feature>
<dbReference type="Proteomes" id="UP000029120">
    <property type="component" value="Chromosome 6"/>
</dbReference>
<organism evidence="2 3">
    <name type="scientific">Arabis alpina</name>
    <name type="common">Alpine rock-cress</name>
    <dbReference type="NCBI Taxonomy" id="50452"/>
    <lineage>
        <taxon>Eukaryota</taxon>
        <taxon>Viridiplantae</taxon>
        <taxon>Streptophyta</taxon>
        <taxon>Embryophyta</taxon>
        <taxon>Tracheophyta</taxon>
        <taxon>Spermatophyta</taxon>
        <taxon>Magnoliopsida</taxon>
        <taxon>eudicotyledons</taxon>
        <taxon>Gunneridae</taxon>
        <taxon>Pentapetalae</taxon>
        <taxon>rosids</taxon>
        <taxon>malvids</taxon>
        <taxon>Brassicales</taxon>
        <taxon>Brassicaceae</taxon>
        <taxon>Arabideae</taxon>
        <taxon>Arabis</taxon>
    </lineage>
</organism>
<evidence type="ECO:0000313" key="3">
    <source>
        <dbReference type="Proteomes" id="UP000029120"/>
    </source>
</evidence>
<dbReference type="EMBL" id="CM002874">
    <property type="protein sequence ID" value="KFK32174.1"/>
    <property type="molecule type" value="Genomic_DNA"/>
</dbReference>
<gene>
    <name evidence="2" type="ordered locus">AALP_Aa6g207200</name>
</gene>
<reference evidence="3" key="1">
    <citation type="journal article" date="2015" name="Nat. Plants">
        <title>Genome expansion of Arabis alpina linked with retrotransposition and reduced symmetric DNA methylation.</title>
        <authorList>
            <person name="Willing E.M."/>
            <person name="Rawat V."/>
            <person name="Mandakova T."/>
            <person name="Maumus F."/>
            <person name="James G.V."/>
            <person name="Nordstroem K.J."/>
            <person name="Becker C."/>
            <person name="Warthmann N."/>
            <person name="Chica C."/>
            <person name="Szarzynska B."/>
            <person name="Zytnicki M."/>
            <person name="Albani M.C."/>
            <person name="Kiefer C."/>
            <person name="Bergonzi S."/>
            <person name="Castaings L."/>
            <person name="Mateos J.L."/>
            <person name="Berns M.C."/>
            <person name="Bujdoso N."/>
            <person name="Piofczyk T."/>
            <person name="de Lorenzo L."/>
            <person name="Barrero-Sicilia C."/>
            <person name="Mateos I."/>
            <person name="Piednoel M."/>
            <person name="Hagmann J."/>
            <person name="Chen-Min-Tao R."/>
            <person name="Iglesias-Fernandez R."/>
            <person name="Schuster S.C."/>
            <person name="Alonso-Blanco C."/>
            <person name="Roudier F."/>
            <person name="Carbonero P."/>
            <person name="Paz-Ares J."/>
            <person name="Davis S.J."/>
            <person name="Pecinka A."/>
            <person name="Quesneville H."/>
            <person name="Colot V."/>
            <person name="Lysak M.A."/>
            <person name="Weigel D."/>
            <person name="Coupland G."/>
            <person name="Schneeberger K."/>
        </authorList>
    </citation>
    <scope>NUCLEOTIDE SEQUENCE [LARGE SCALE GENOMIC DNA]</scope>
    <source>
        <strain evidence="3">cv. Pajares</strain>
    </source>
</reference>
<accession>A0A087GQM2</accession>
<name>A0A087GQM2_ARAAL</name>
<feature type="region of interest" description="Disordered" evidence="1">
    <location>
        <begin position="369"/>
        <end position="442"/>
    </location>
</feature>
<keyword evidence="3" id="KW-1185">Reference proteome</keyword>
<proteinExistence type="predicted"/>
<evidence type="ECO:0000313" key="2">
    <source>
        <dbReference type="EMBL" id="KFK32174.1"/>
    </source>
</evidence>
<sequence>MTKTFKSLSTSFTPERNASLDVDHEASLVNFDPSSFLTETEASSSRFAPIYGNTLEQTGVNLEASTPFVDMSDRTGGGYGEQYPDEQIGQEQVAQEQVVREIFASQFDVFNISPSFSDERSLDSMIRVLEIRNICFSQMTMAGTCNLVALVVLGAELGFNFSVEKYEQMFVMKRGQFPARFYNIMKAEYIWESEYRATEMRGATPGILAFNTPSIPIRPRKSRRLSEVSSRSDAEVTDDLSSIVVIQDSEDNTEGVSLPNQEEIPAVKDGSEKIPSATDAADMQKADDSSARGSVPGELNEPKDLGDASRSKGKGKVDLVDKKAAKKRIAAKAKANLEAGRILAFRIGGFGEVLPSEAPVAQSLGVTPPASLPVSSDSAAVPPSPAVQTAVNVPQPLPPRAFLTPSSRPASEFSSESSLSKRRHTTEVPRQRASGPLGNSSVWVPPRHDNRWSFSHTDDELPLVSSDIKIGAELIRNIGGIGVINSGSRIISAYEAVVTGKEEQIKSRLAPTDVDAARKELDSQNARADSWIVSATQIDKVRMITRLKSSLEKSRLTDDCLRKERDGARHRADEIAGDSSTQSARHSSRLERIRLYLVALQAQEEVKAQLCYRCGARISLEKMVEAEYKLPPGLLENDAKEKEEYLATVVSLAADSLGDDILFPTPPPPPVGPPQDVSSQVPEGISEHGTFFSPQDNQDGDLV</sequence>
<protein>
    <submittedName>
        <fullName evidence="2">Uncharacterized protein</fullName>
    </submittedName>
</protein>
<dbReference type="Gramene" id="KFK32174">
    <property type="protein sequence ID" value="KFK32174"/>
    <property type="gene ID" value="AALP_AA6G207200"/>
</dbReference>
<feature type="compositionally biased region" description="Low complexity" evidence="1">
    <location>
        <begin position="406"/>
        <end position="418"/>
    </location>
</feature>
<dbReference type="AlphaFoldDB" id="A0A087GQM2"/>
<feature type="region of interest" description="Disordered" evidence="1">
    <location>
        <begin position="660"/>
        <end position="703"/>
    </location>
</feature>
<feature type="compositionally biased region" description="Pro residues" evidence="1">
    <location>
        <begin position="664"/>
        <end position="673"/>
    </location>
</feature>
<evidence type="ECO:0000256" key="1">
    <source>
        <dbReference type="SAM" id="MobiDB-lite"/>
    </source>
</evidence>
<feature type="region of interest" description="Disordered" evidence="1">
    <location>
        <begin position="251"/>
        <end position="319"/>
    </location>
</feature>
<feature type="compositionally biased region" description="Low complexity" evidence="1">
    <location>
        <begin position="369"/>
        <end position="391"/>
    </location>
</feature>